<dbReference type="GO" id="GO:0042134">
    <property type="term" value="F:rRNA primary transcript binding"/>
    <property type="evidence" value="ECO:0007669"/>
    <property type="project" value="InterPro"/>
</dbReference>
<evidence type="ECO:0000313" key="4">
    <source>
        <dbReference type="Proteomes" id="UP000623467"/>
    </source>
</evidence>
<dbReference type="GO" id="GO:0000172">
    <property type="term" value="C:ribonuclease MRP complex"/>
    <property type="evidence" value="ECO:0007669"/>
    <property type="project" value="InterPro"/>
</dbReference>
<accession>A0A8H7D945</accession>
<reference evidence="3" key="1">
    <citation type="submission" date="2020-05" db="EMBL/GenBank/DDBJ databases">
        <title>Mycena genomes resolve the evolution of fungal bioluminescence.</title>
        <authorList>
            <person name="Tsai I.J."/>
        </authorList>
    </citation>
    <scope>NUCLEOTIDE SEQUENCE</scope>
    <source>
        <strain evidence="3">160909Yilan</strain>
    </source>
</reference>
<dbReference type="InterPro" id="IPR027951">
    <property type="entry name" value="Nepro_N"/>
</dbReference>
<comment type="caution">
    <text evidence="3">The sequence shown here is derived from an EMBL/GenBank/DDBJ whole genome shotgun (WGS) entry which is preliminary data.</text>
</comment>
<dbReference type="PANTHER" id="PTHR37792:SF1">
    <property type="entry name" value="RIBONUCLEASE MRP PROTEIN SUBUNIT RMP1"/>
    <property type="match status" value="1"/>
</dbReference>
<name>A0A8H7D945_9AGAR</name>
<dbReference type="EMBL" id="JACAZH010000007">
    <property type="protein sequence ID" value="KAF7363403.1"/>
    <property type="molecule type" value="Genomic_DNA"/>
</dbReference>
<feature type="domain" description="Nucleolus and neural progenitor protein-like N-terminal" evidence="2">
    <location>
        <begin position="42"/>
        <end position="210"/>
    </location>
</feature>
<dbReference type="GO" id="GO:0000466">
    <property type="term" value="P:maturation of 5.8S rRNA from tricistronic rRNA transcript (SSU-rRNA, 5.8S rRNA, LSU-rRNA)"/>
    <property type="evidence" value="ECO:0007669"/>
    <property type="project" value="TreeGrafter"/>
</dbReference>
<evidence type="ECO:0000313" key="3">
    <source>
        <dbReference type="EMBL" id="KAF7363403.1"/>
    </source>
</evidence>
<organism evidence="3 4">
    <name type="scientific">Mycena sanguinolenta</name>
    <dbReference type="NCBI Taxonomy" id="230812"/>
    <lineage>
        <taxon>Eukaryota</taxon>
        <taxon>Fungi</taxon>
        <taxon>Dikarya</taxon>
        <taxon>Basidiomycota</taxon>
        <taxon>Agaricomycotina</taxon>
        <taxon>Agaricomycetes</taxon>
        <taxon>Agaricomycetidae</taxon>
        <taxon>Agaricales</taxon>
        <taxon>Marasmiineae</taxon>
        <taxon>Mycenaceae</taxon>
        <taxon>Mycena</taxon>
    </lineage>
</organism>
<dbReference type="OrthoDB" id="114080at2759"/>
<keyword evidence="4" id="KW-1185">Reference proteome</keyword>
<gene>
    <name evidence="3" type="ORF">MSAN_00996000</name>
</gene>
<protein>
    <submittedName>
        <fullName evidence="3">DUF4477 domain-containing protein</fullName>
    </submittedName>
</protein>
<dbReference type="PANTHER" id="PTHR37792">
    <property type="entry name" value="RIBONUCLEASE MRP PROTEIN SUBUNIT RMP1"/>
    <property type="match status" value="1"/>
</dbReference>
<feature type="region of interest" description="Disordered" evidence="1">
    <location>
        <begin position="276"/>
        <end position="299"/>
    </location>
</feature>
<dbReference type="GO" id="GO:0000294">
    <property type="term" value="P:nuclear-transcribed mRNA catabolic process, RNase MRP-dependent"/>
    <property type="evidence" value="ECO:0007669"/>
    <property type="project" value="TreeGrafter"/>
</dbReference>
<proteinExistence type="predicted"/>
<dbReference type="Pfam" id="PF14780">
    <property type="entry name" value="NEPRO_N"/>
    <property type="match status" value="1"/>
</dbReference>
<dbReference type="Proteomes" id="UP000623467">
    <property type="component" value="Unassembled WGS sequence"/>
</dbReference>
<sequence>MVDKRRDQCDAPQQRFEHELDMNLNMARRCRQPPRLSRSPKNSLDATLHSEIDASLKQLKSCARSLQPVLSTFTDELQILHRIHYKGKNQHRSALFWRRVAEMRRYGDRLEELSLLSLVDSLRYSFFAEESQQNSKLLKGSWTRYPDPSSLSYTHERIAASIALVQKMHERLTHAYQTFCLAMQTGAFIQLVLALAGIASRMSTLAAELIPLLEQVQEVVRCILSTLNVTPPQTELRNDPRSRQMPDQYSGMVASVQEVSTDVEEDTGISMQRQVPRQELRPNHSVDAPVTPNTARIPSDISAPTVKVTKVKRAPLPAVEVVTKRTLLGSDPKPKKRRKRDEIDDIFG</sequence>
<feature type="region of interest" description="Disordered" evidence="1">
    <location>
        <begin position="326"/>
        <end position="348"/>
    </location>
</feature>
<evidence type="ECO:0000259" key="2">
    <source>
        <dbReference type="Pfam" id="PF14780"/>
    </source>
</evidence>
<dbReference type="AlphaFoldDB" id="A0A8H7D945"/>
<evidence type="ECO:0000256" key="1">
    <source>
        <dbReference type="SAM" id="MobiDB-lite"/>
    </source>
</evidence>
<dbReference type="InterPro" id="IPR047205">
    <property type="entry name" value="RMP1"/>
</dbReference>